<accession>A0ABR3XLM5</accession>
<evidence type="ECO:0008006" key="3">
    <source>
        <dbReference type="Google" id="ProtNLM"/>
    </source>
</evidence>
<organism evidence="1 2">
    <name type="scientific">Paecilomyces lecythidis</name>
    <dbReference type="NCBI Taxonomy" id="3004212"/>
    <lineage>
        <taxon>Eukaryota</taxon>
        <taxon>Fungi</taxon>
        <taxon>Dikarya</taxon>
        <taxon>Ascomycota</taxon>
        <taxon>Pezizomycotina</taxon>
        <taxon>Eurotiomycetes</taxon>
        <taxon>Eurotiomycetidae</taxon>
        <taxon>Eurotiales</taxon>
        <taxon>Thermoascaceae</taxon>
        <taxon>Paecilomyces</taxon>
    </lineage>
</organism>
<sequence length="448" mass="50228">MEARHLLSLPEILQSVFEQLDSDPPSLFAVIQVNKTWFLNGIAILWKKADTDALAKVSEERRQIYASCIHKLTFNGSGDEEYYMSFQDLVFTNLREVSVDAYRPKTGNRPNLLPLLPPTLEKLSFYGGDLDLEVLDHLQTNCRRLQSILIDSPGSDVTSTAFLNFLQRSSSLEDFSFVFGMQHLLPPDTISYLFSRENLKSLVISIIISKDLLDQIIDTTEAPLPMIQRLTLPITAPAIPAMITLLEQRNSLRELSLSIDGASDIPSSLSRLTSLEKLELNFRQETELSSEGLLSLKHLTRLRKLNIGPDEIYGGFDPNVQARSWTDADFEAVISHMPLLECLELHVQCPLSVASLASVGHHCRSLETCEMLPEFNLERWPDIDEIWFPNLKELTIGGINAGAGPYTPDGPKKVAEKLKLKCPRLEDLYVESEDAYTEAVAAAFHDLG</sequence>
<evidence type="ECO:0000313" key="1">
    <source>
        <dbReference type="EMBL" id="KAL1876641.1"/>
    </source>
</evidence>
<dbReference type="Gene3D" id="3.80.10.10">
    <property type="entry name" value="Ribonuclease Inhibitor"/>
    <property type="match status" value="1"/>
</dbReference>
<dbReference type="EMBL" id="JAVDPF010000015">
    <property type="protein sequence ID" value="KAL1876641.1"/>
    <property type="molecule type" value="Genomic_DNA"/>
</dbReference>
<name>A0ABR3XLM5_9EURO</name>
<proteinExistence type="predicted"/>
<evidence type="ECO:0000313" key="2">
    <source>
        <dbReference type="Proteomes" id="UP001583193"/>
    </source>
</evidence>
<comment type="caution">
    <text evidence="1">The sequence shown here is derived from an EMBL/GenBank/DDBJ whole genome shotgun (WGS) entry which is preliminary data.</text>
</comment>
<reference evidence="1 2" key="1">
    <citation type="journal article" date="2024" name="IMA Fungus">
        <title>IMA Genome - F19 : A genome assembly and annotation guide to empower mycologists, including annotated draft genome sequences of Ceratocystis pirilliformis, Diaporthe australafricana, Fusarium ophioides, Paecilomyces lecythidis, and Sporothrix stenoceras.</title>
        <authorList>
            <person name="Aylward J."/>
            <person name="Wilson A.M."/>
            <person name="Visagie C.M."/>
            <person name="Spraker J."/>
            <person name="Barnes I."/>
            <person name="Buitendag C."/>
            <person name="Ceriani C."/>
            <person name="Del Mar Angel L."/>
            <person name="du Plessis D."/>
            <person name="Fuchs T."/>
            <person name="Gasser K."/>
            <person name="Kramer D."/>
            <person name="Li W."/>
            <person name="Munsamy K."/>
            <person name="Piso A."/>
            <person name="Price J.L."/>
            <person name="Sonnekus B."/>
            <person name="Thomas C."/>
            <person name="van der Nest A."/>
            <person name="van Dijk A."/>
            <person name="van Heerden A."/>
            <person name="van Vuuren N."/>
            <person name="Yilmaz N."/>
            <person name="Duong T.A."/>
            <person name="van der Merwe N.A."/>
            <person name="Wingfield M.J."/>
            <person name="Wingfield B.D."/>
        </authorList>
    </citation>
    <scope>NUCLEOTIDE SEQUENCE [LARGE SCALE GENOMIC DNA]</scope>
    <source>
        <strain evidence="1 2">CMW 18167</strain>
    </source>
</reference>
<keyword evidence="2" id="KW-1185">Reference proteome</keyword>
<dbReference type="SUPFAM" id="SSF52047">
    <property type="entry name" value="RNI-like"/>
    <property type="match status" value="1"/>
</dbReference>
<gene>
    <name evidence="1" type="ORF">Plec18167_005048</name>
</gene>
<dbReference type="InterPro" id="IPR032675">
    <property type="entry name" value="LRR_dom_sf"/>
</dbReference>
<protein>
    <recommendedName>
        <fullName evidence="3">F-box domain-containing protein</fullName>
    </recommendedName>
</protein>
<dbReference type="Proteomes" id="UP001583193">
    <property type="component" value="Unassembled WGS sequence"/>
</dbReference>